<dbReference type="Gene3D" id="3.50.50.60">
    <property type="entry name" value="FAD/NAD(P)-binding domain"/>
    <property type="match status" value="1"/>
</dbReference>
<keyword evidence="4" id="KW-1185">Reference proteome</keyword>
<dbReference type="InterPro" id="IPR002938">
    <property type="entry name" value="FAD-bd"/>
</dbReference>
<dbReference type="Pfam" id="PF01494">
    <property type="entry name" value="FAD_binding_3"/>
    <property type="match status" value="1"/>
</dbReference>
<dbReference type="eggNOG" id="COG0644">
    <property type="taxonomic scope" value="Bacteria"/>
</dbReference>
<evidence type="ECO:0000256" key="1">
    <source>
        <dbReference type="SAM" id="Phobius"/>
    </source>
</evidence>
<dbReference type="Proteomes" id="UP000000268">
    <property type="component" value="Chromosome"/>
</dbReference>
<feature type="domain" description="FAD-binding" evidence="2">
    <location>
        <begin position="176"/>
        <end position="344"/>
    </location>
</feature>
<dbReference type="InterPro" id="IPR036188">
    <property type="entry name" value="FAD/NAD-bd_sf"/>
</dbReference>
<dbReference type="PANTHER" id="PTHR32098">
    <property type="entry name" value="LYCOPENE BETA/EPSILON CYCLASE PROTEIN"/>
    <property type="match status" value="1"/>
</dbReference>
<dbReference type="KEGG" id="amr:AM1_2622"/>
<dbReference type="SUPFAM" id="SSF51905">
    <property type="entry name" value="FAD/NAD(P)-binding domain"/>
    <property type="match status" value="1"/>
</dbReference>
<protein>
    <submittedName>
        <fullName evidence="3">Lycopene cyclase</fullName>
    </submittedName>
</protein>
<organism evidence="3 4">
    <name type="scientific">Acaryochloris marina (strain MBIC 11017)</name>
    <dbReference type="NCBI Taxonomy" id="329726"/>
    <lineage>
        <taxon>Bacteria</taxon>
        <taxon>Bacillati</taxon>
        <taxon>Cyanobacteriota</taxon>
        <taxon>Cyanophyceae</taxon>
        <taxon>Acaryochloridales</taxon>
        <taxon>Acaryochloridaceae</taxon>
        <taxon>Acaryochloris</taxon>
    </lineage>
</organism>
<keyword evidence="1" id="KW-0472">Membrane</keyword>
<keyword evidence="1" id="KW-1133">Transmembrane helix</keyword>
<proteinExistence type="predicted"/>
<evidence type="ECO:0000259" key="2">
    <source>
        <dbReference type="Pfam" id="PF01494"/>
    </source>
</evidence>
<keyword evidence="1" id="KW-0812">Transmembrane</keyword>
<dbReference type="AlphaFoldDB" id="B0C6S3"/>
<dbReference type="GO" id="GO:0071949">
    <property type="term" value="F:FAD binding"/>
    <property type="evidence" value="ECO:0007669"/>
    <property type="project" value="InterPro"/>
</dbReference>
<dbReference type="OrthoDB" id="418423at2"/>
<evidence type="ECO:0000313" key="4">
    <source>
        <dbReference type="Proteomes" id="UP000000268"/>
    </source>
</evidence>
<dbReference type="HOGENOM" id="CLU_025669_0_0_3"/>
<gene>
    <name evidence="3" type="primary">cruP</name>
    <name evidence="3" type="ordered locus">AM1_2622</name>
</gene>
<dbReference type="EMBL" id="CP000828">
    <property type="protein sequence ID" value="ABW27629.1"/>
    <property type="molecule type" value="Genomic_DNA"/>
</dbReference>
<dbReference type="RefSeq" id="WP_012163082.1">
    <property type="nucleotide sequence ID" value="NC_009925.1"/>
</dbReference>
<dbReference type="STRING" id="329726.AM1_2622"/>
<evidence type="ECO:0000313" key="3">
    <source>
        <dbReference type="EMBL" id="ABW27629.1"/>
    </source>
</evidence>
<sequence length="698" mass="78490">MKQLLYLEIPTPDLAAVQTWLHQQTANTLGLGTSVVTPTTSGIHITAGSAQLVVFLWQHLNTTYLKVMQWSDQPLPGQQAWIHSFEATLKSAFPYAPKPFPEIDLAQTDIFSALAPHYPLTAKYFQNIPNGEADLQRAYWWEKRWRDTVKLGPQPPTVQPIVHTAPPAEPDSTWDMVIVGGALGALTAAMMARLGYKVALVERIKFGRMNREWNISRSELQTLVDVGLLTADELETLIAREYHDNFNLFFSGNNPPAARSSVLYTPTVLNVAMDCDRLLQLCGEKLLAAGGQIFECTEFEQAFLESDSVTVQVRDLNTDHVSYMQSRLLIDAMGTASQIAQQINGGQAFDSVCPTIGGVVNNGFDPGVWNQNYGEPLFTNGDTSRGRQLIWEMFPGEGSDITIYLFYYHQISKENPGSLLELFEDFFACLPDYRRCDLDQLEWRKAAFGYIPGRFSRNAQDRLPGCDRILSIGDAASLNSPLIFTGFGSLVRNLPRVTHLLHTALQNNLLSGKDLGLVNAYQDNLAATWIFSRGMMAKPQSTLPPYWINAILNAFFGVLSTEPPDQVDDFIKDRGGWLFMTRTILKAGIRMPKIPWWVTRAIGLKELLSWVPTYLTFTWTAILAFLFSGWLPQLLQRWQEPLSRHWPHLWLQLLSWCYRLTYGMGKPHLLLRLPPLKDTPVNAEVTELTSETVSSLSG</sequence>
<feature type="transmembrane region" description="Helical" evidence="1">
    <location>
        <begin position="614"/>
        <end position="635"/>
    </location>
</feature>
<dbReference type="PANTHER" id="PTHR32098:SF5">
    <property type="entry name" value="LYCOPENE BETA_EPSILON CYCLASE PROTEIN"/>
    <property type="match status" value="1"/>
</dbReference>
<name>B0C6S3_ACAM1</name>
<accession>B0C6S3</accession>
<reference evidence="3 4" key="1">
    <citation type="journal article" date="2008" name="Proc. Natl. Acad. Sci. U.S.A.">
        <title>Niche adaptation and genome expansion in the chlorophyll d-producing cyanobacterium Acaryochloris marina.</title>
        <authorList>
            <person name="Swingley W.D."/>
            <person name="Chen M."/>
            <person name="Cheung P.C."/>
            <person name="Conrad A.L."/>
            <person name="Dejesa L.C."/>
            <person name="Hao J."/>
            <person name="Honchak B.M."/>
            <person name="Karbach L.E."/>
            <person name="Kurdoglu A."/>
            <person name="Lahiri S."/>
            <person name="Mastrian S.D."/>
            <person name="Miyashita H."/>
            <person name="Page L."/>
            <person name="Ramakrishna P."/>
            <person name="Satoh S."/>
            <person name="Sattley W.M."/>
            <person name="Shimada Y."/>
            <person name="Taylor H.L."/>
            <person name="Tomo T."/>
            <person name="Tsuchiya T."/>
            <person name="Wang Z.T."/>
            <person name="Raymond J."/>
            <person name="Mimuro M."/>
            <person name="Blankenship R.E."/>
            <person name="Touchman J.W."/>
        </authorList>
    </citation>
    <scope>NUCLEOTIDE SEQUENCE [LARGE SCALE GENOMIC DNA]</scope>
    <source>
        <strain evidence="4">MBIC 11017</strain>
    </source>
</reference>